<dbReference type="GO" id="GO:0016020">
    <property type="term" value="C:membrane"/>
    <property type="evidence" value="ECO:0007669"/>
    <property type="project" value="UniProtKB-SubCell"/>
</dbReference>
<dbReference type="CDD" id="cd20642">
    <property type="entry name" value="CYP72"/>
    <property type="match status" value="1"/>
</dbReference>
<dbReference type="Proteomes" id="UP000515151">
    <property type="component" value="Chromosome 7"/>
</dbReference>
<dbReference type="PANTHER" id="PTHR24282">
    <property type="entry name" value="CYTOCHROME P450 FAMILY MEMBER"/>
    <property type="match status" value="1"/>
</dbReference>
<evidence type="ECO:0000256" key="7">
    <source>
        <dbReference type="ARBA" id="ARBA00022989"/>
    </source>
</evidence>
<feature type="binding site" description="axial binding residue" evidence="12">
    <location>
        <position position="485"/>
    </location>
    <ligand>
        <name>heme</name>
        <dbReference type="ChEBI" id="CHEBI:30413"/>
    </ligand>
    <ligandPart>
        <name>Fe</name>
        <dbReference type="ChEBI" id="CHEBI:18248"/>
    </ligandPart>
</feature>
<keyword evidence="15" id="KW-1185">Reference proteome</keyword>
<dbReference type="AlphaFoldDB" id="A0A6P8EK02"/>
<keyword evidence="10 13" id="KW-0503">Monooxygenase</keyword>
<evidence type="ECO:0000256" key="5">
    <source>
        <dbReference type="ARBA" id="ARBA00022692"/>
    </source>
</evidence>
<evidence type="ECO:0000256" key="2">
    <source>
        <dbReference type="ARBA" id="ARBA00004167"/>
    </source>
</evidence>
<keyword evidence="4 12" id="KW-0349">Heme</keyword>
<protein>
    <submittedName>
        <fullName evidence="16">Cytochrome P450 CYP72A219-like</fullName>
    </submittedName>
</protein>
<dbReference type="InterPro" id="IPR036396">
    <property type="entry name" value="Cyt_P450_sf"/>
</dbReference>
<gene>
    <name evidence="16" type="primary">LOC116215210</name>
</gene>
<organism evidence="15 16">
    <name type="scientific">Punica granatum</name>
    <name type="common">Pomegranate</name>
    <dbReference type="NCBI Taxonomy" id="22663"/>
    <lineage>
        <taxon>Eukaryota</taxon>
        <taxon>Viridiplantae</taxon>
        <taxon>Streptophyta</taxon>
        <taxon>Embryophyta</taxon>
        <taxon>Tracheophyta</taxon>
        <taxon>Spermatophyta</taxon>
        <taxon>Magnoliopsida</taxon>
        <taxon>eudicotyledons</taxon>
        <taxon>Gunneridae</taxon>
        <taxon>Pentapetalae</taxon>
        <taxon>rosids</taxon>
        <taxon>malvids</taxon>
        <taxon>Myrtales</taxon>
        <taxon>Lythraceae</taxon>
        <taxon>Punica</taxon>
    </lineage>
</organism>
<evidence type="ECO:0000256" key="13">
    <source>
        <dbReference type="RuleBase" id="RU000461"/>
    </source>
</evidence>
<evidence type="ECO:0000256" key="11">
    <source>
        <dbReference type="ARBA" id="ARBA00023136"/>
    </source>
</evidence>
<reference evidence="16" key="2">
    <citation type="submission" date="2025-08" db="UniProtKB">
        <authorList>
            <consortium name="RefSeq"/>
        </authorList>
    </citation>
    <scope>IDENTIFICATION</scope>
    <source>
        <tissue evidence="16">Leaf</tissue>
    </source>
</reference>
<dbReference type="RefSeq" id="XP_031406694.1">
    <property type="nucleotide sequence ID" value="XM_031550834.1"/>
</dbReference>
<dbReference type="InterPro" id="IPR002401">
    <property type="entry name" value="Cyt_P450_E_grp-I"/>
</dbReference>
<dbReference type="GeneID" id="116215210"/>
<evidence type="ECO:0000256" key="10">
    <source>
        <dbReference type="ARBA" id="ARBA00023033"/>
    </source>
</evidence>
<evidence type="ECO:0000256" key="8">
    <source>
        <dbReference type="ARBA" id="ARBA00023002"/>
    </source>
</evidence>
<evidence type="ECO:0000313" key="16">
    <source>
        <dbReference type="RefSeq" id="XP_031406694.1"/>
    </source>
</evidence>
<sequence>MRNMISGASRLQIQAPVASYLMELSVQSFAVAVICVLTVTLTWMVLNWLWLRPKKLEKCLRQQGLTGNSYRFLFGDTKEISRSMKQALSAPITLSDDICPTSITAYHSVKKHGKDSFVWIGPRPRVTIMKPEQLRVIFNNLEDFQKEDLVPLVKLLANGLASHNGQKWAKHRKLVNPAFHLECLKNMVPLFYASCSEMINEWENMVSGEGSPEFDVWSYLENLTGDVISRTAFGSSYKEGRKIFQLQKEQCSLATEAMRSFYIPGWRLLPTKLNRRMKKIDMEMRSLIKGMISKREEAMKTGESMNKDLLSLLVGSNMKELTENWGHNNVGMSTTDVIEECKLFYLAGKETTTSLVVWALIFLSTHQQWQARARGEVQEIFGNKKPDFEGISLLKILSMILYEVLRLYPPQVTLVRTVQKKTEIGGLSLPPGVLLYLPTILIHRDQELWGDDAEEFKPERFSEGISKATKGRVSYFPFGWGPRLCVGEKFALLEAKMALVLILQHFEFELSPLYIHAPVTVISLQPEHGAHVVFRKVTNCCSN</sequence>
<keyword evidence="7 14" id="KW-1133">Transmembrane helix</keyword>
<dbReference type="OrthoDB" id="1470350at2759"/>
<reference evidence="15" key="1">
    <citation type="journal article" date="2020" name="Plant Biotechnol. J.">
        <title>The pomegranate (Punica granatum L.) draft genome dissects genetic divergence between soft- and hard-seeded cultivars.</title>
        <authorList>
            <person name="Luo X."/>
            <person name="Li H."/>
            <person name="Wu Z."/>
            <person name="Yao W."/>
            <person name="Zhao P."/>
            <person name="Cao D."/>
            <person name="Yu H."/>
            <person name="Li K."/>
            <person name="Poudel K."/>
            <person name="Zhao D."/>
            <person name="Zhang F."/>
            <person name="Xia X."/>
            <person name="Chen L."/>
            <person name="Wang Q."/>
            <person name="Jing D."/>
            <person name="Cao S."/>
        </authorList>
    </citation>
    <scope>NUCLEOTIDE SEQUENCE [LARGE SCALE GENOMIC DNA]</scope>
    <source>
        <strain evidence="15">cv. Tunisia</strain>
    </source>
</reference>
<evidence type="ECO:0000256" key="12">
    <source>
        <dbReference type="PIRSR" id="PIRSR602401-1"/>
    </source>
</evidence>
<dbReference type="PRINTS" id="PR00463">
    <property type="entry name" value="EP450I"/>
</dbReference>
<keyword evidence="11 14" id="KW-0472">Membrane</keyword>
<dbReference type="PRINTS" id="PR00385">
    <property type="entry name" value="P450"/>
</dbReference>
<dbReference type="GO" id="GO:0020037">
    <property type="term" value="F:heme binding"/>
    <property type="evidence" value="ECO:0007669"/>
    <property type="project" value="InterPro"/>
</dbReference>
<comment type="cofactor">
    <cofactor evidence="1 12">
        <name>heme</name>
        <dbReference type="ChEBI" id="CHEBI:30413"/>
    </cofactor>
</comment>
<evidence type="ECO:0000256" key="9">
    <source>
        <dbReference type="ARBA" id="ARBA00023004"/>
    </source>
</evidence>
<evidence type="ECO:0000256" key="6">
    <source>
        <dbReference type="ARBA" id="ARBA00022723"/>
    </source>
</evidence>
<dbReference type="FunFam" id="1.10.630.10:FF:000029">
    <property type="entry name" value="Cytochrome P450 734A1"/>
    <property type="match status" value="1"/>
</dbReference>
<evidence type="ECO:0000313" key="15">
    <source>
        <dbReference type="Proteomes" id="UP000515151"/>
    </source>
</evidence>
<feature type="transmembrane region" description="Helical" evidence="14">
    <location>
        <begin position="29"/>
        <end position="51"/>
    </location>
</feature>
<dbReference type="GO" id="GO:0004497">
    <property type="term" value="F:monooxygenase activity"/>
    <property type="evidence" value="ECO:0007669"/>
    <property type="project" value="UniProtKB-KW"/>
</dbReference>
<comment type="subcellular location">
    <subcellularLocation>
        <location evidence="2">Membrane</location>
        <topology evidence="2">Single-pass membrane protein</topology>
    </subcellularLocation>
</comment>
<dbReference type="InterPro" id="IPR001128">
    <property type="entry name" value="Cyt_P450"/>
</dbReference>
<evidence type="ECO:0000256" key="1">
    <source>
        <dbReference type="ARBA" id="ARBA00001971"/>
    </source>
</evidence>
<proteinExistence type="inferred from homology"/>
<keyword evidence="9 12" id="KW-0408">Iron</keyword>
<accession>A0A6P8EK02</accession>
<keyword evidence="8 13" id="KW-0560">Oxidoreductase</keyword>
<evidence type="ECO:0000256" key="14">
    <source>
        <dbReference type="SAM" id="Phobius"/>
    </source>
</evidence>
<dbReference type="PANTHER" id="PTHR24282:SF255">
    <property type="entry name" value="CYTOCHROME P450 72A11-RELATED"/>
    <property type="match status" value="1"/>
</dbReference>
<dbReference type="PROSITE" id="PS00086">
    <property type="entry name" value="CYTOCHROME_P450"/>
    <property type="match status" value="1"/>
</dbReference>
<dbReference type="Gene3D" id="1.10.630.10">
    <property type="entry name" value="Cytochrome P450"/>
    <property type="match status" value="1"/>
</dbReference>
<dbReference type="InterPro" id="IPR017972">
    <property type="entry name" value="Cyt_P450_CS"/>
</dbReference>
<dbReference type="SUPFAM" id="SSF48264">
    <property type="entry name" value="Cytochrome P450"/>
    <property type="match status" value="1"/>
</dbReference>
<evidence type="ECO:0000256" key="3">
    <source>
        <dbReference type="ARBA" id="ARBA00010617"/>
    </source>
</evidence>
<evidence type="ECO:0000256" key="4">
    <source>
        <dbReference type="ARBA" id="ARBA00022617"/>
    </source>
</evidence>
<comment type="similarity">
    <text evidence="3 13">Belongs to the cytochrome P450 family.</text>
</comment>
<keyword evidence="6 12" id="KW-0479">Metal-binding</keyword>
<dbReference type="GO" id="GO:0005506">
    <property type="term" value="F:iron ion binding"/>
    <property type="evidence" value="ECO:0007669"/>
    <property type="project" value="InterPro"/>
</dbReference>
<dbReference type="InterPro" id="IPR050665">
    <property type="entry name" value="Cytochrome_P450_Monooxygen"/>
</dbReference>
<dbReference type="GO" id="GO:0016705">
    <property type="term" value="F:oxidoreductase activity, acting on paired donors, with incorporation or reduction of molecular oxygen"/>
    <property type="evidence" value="ECO:0007669"/>
    <property type="project" value="InterPro"/>
</dbReference>
<dbReference type="Pfam" id="PF00067">
    <property type="entry name" value="p450"/>
    <property type="match status" value="1"/>
</dbReference>
<keyword evidence="5 14" id="KW-0812">Transmembrane</keyword>
<name>A0A6P8EK02_PUNGR</name>